<sequence>MDKLSQTPSDPAPPPQRDGQQWAWQIVESAPTALVMINGQGRIDMVNAQAERVFGYSRGEMLGQAIEMLVPERFRATHPGLRASFFAMPTSRPMGADRDLFGLRRDGTEFPIEIGLNPIQTEAGVMVLSTIVDITSRKRLEERFRRVIEFAPNAMVMTNSQGRIEMVNAQTEVLFGYSREELLGQLIEVLVPHRFRGDHPGRRADFFATPSSRPMGAGRDLFGLRRDGGEFPVEIGLNPIETDEGTMVLSAIVDISDRKQREERVRASLKEKETLLAEIHHRVKNNLQIIDSLLNLQRLRISDEGVRAMLSDAQNRVSSMALIHQTLYQSKNFQAVDFGKFINALVPILIGAYAKTPEACRISVNAQEVAIPLNAAIPCGLIVNELISNALKHAYVDGRQGEISIELRDEGTGLARLSVTDDGVGLPPDLDLAQTGTLGLQLVTLLADQLDAELDVHRAAPTRFVLRFPKEPIK</sequence>
<reference evidence="4 5" key="1">
    <citation type="submission" date="2020-08" db="EMBL/GenBank/DDBJ databases">
        <title>Genomic Encyclopedia of Type Strains, Phase IV (KMG-IV): sequencing the most valuable type-strain genomes for metagenomic binning, comparative biology and taxonomic classification.</title>
        <authorList>
            <person name="Goeker M."/>
        </authorList>
    </citation>
    <scope>NUCLEOTIDE SEQUENCE [LARGE SCALE GENOMIC DNA]</scope>
    <source>
        <strain evidence="4 5">DSM 22198</strain>
    </source>
</reference>
<dbReference type="SMART" id="SM00091">
    <property type="entry name" value="PAS"/>
    <property type="match status" value="2"/>
</dbReference>
<name>A0A7X0AYG3_9PROT</name>
<dbReference type="CDD" id="cd00130">
    <property type="entry name" value="PAS"/>
    <property type="match status" value="2"/>
</dbReference>
<dbReference type="Gene3D" id="3.30.565.10">
    <property type="entry name" value="Histidine kinase-like ATPase, C-terminal domain"/>
    <property type="match status" value="1"/>
</dbReference>
<dbReference type="Pfam" id="PF02518">
    <property type="entry name" value="HATPase_c"/>
    <property type="match status" value="1"/>
</dbReference>
<dbReference type="PROSITE" id="PS50113">
    <property type="entry name" value="PAC"/>
    <property type="match status" value="2"/>
</dbReference>
<evidence type="ECO:0000313" key="4">
    <source>
        <dbReference type="EMBL" id="MBB6250899.1"/>
    </source>
</evidence>
<evidence type="ECO:0000313" key="5">
    <source>
        <dbReference type="Proteomes" id="UP000539175"/>
    </source>
</evidence>
<evidence type="ECO:0000259" key="2">
    <source>
        <dbReference type="PROSITE" id="PS50112"/>
    </source>
</evidence>
<comment type="caution">
    <text evidence="4">The sequence shown here is derived from an EMBL/GenBank/DDBJ whole genome shotgun (WGS) entry which is preliminary data.</text>
</comment>
<feature type="domain" description="PAS" evidence="2">
    <location>
        <begin position="25"/>
        <end position="72"/>
    </location>
</feature>
<dbReference type="SMART" id="SM00387">
    <property type="entry name" value="HATPase_c"/>
    <property type="match status" value="1"/>
</dbReference>
<dbReference type="PANTHER" id="PTHR43065">
    <property type="entry name" value="SENSOR HISTIDINE KINASE"/>
    <property type="match status" value="1"/>
</dbReference>
<feature type="region of interest" description="Disordered" evidence="1">
    <location>
        <begin position="1"/>
        <end position="20"/>
    </location>
</feature>
<gene>
    <name evidence="4" type="ORF">FHS74_001444</name>
</gene>
<proteinExistence type="predicted"/>
<dbReference type="NCBIfam" id="TIGR00229">
    <property type="entry name" value="sensory_box"/>
    <property type="match status" value="2"/>
</dbReference>
<protein>
    <submittedName>
        <fullName evidence="4">PAS domain S-box-containing protein</fullName>
    </submittedName>
</protein>
<dbReference type="Proteomes" id="UP000539175">
    <property type="component" value="Unassembled WGS sequence"/>
</dbReference>
<dbReference type="Pfam" id="PF07568">
    <property type="entry name" value="HisKA_2"/>
    <property type="match status" value="1"/>
</dbReference>
<accession>A0A7X0AYG3</accession>
<feature type="domain" description="PAC" evidence="3">
    <location>
        <begin position="217"/>
        <end position="267"/>
    </location>
</feature>
<keyword evidence="5" id="KW-1185">Reference proteome</keyword>
<dbReference type="SUPFAM" id="SSF55785">
    <property type="entry name" value="PYP-like sensor domain (PAS domain)"/>
    <property type="match status" value="2"/>
</dbReference>
<dbReference type="InterPro" id="IPR003594">
    <property type="entry name" value="HATPase_dom"/>
</dbReference>
<dbReference type="SMART" id="SM00086">
    <property type="entry name" value="PAC"/>
    <property type="match status" value="2"/>
</dbReference>
<dbReference type="PROSITE" id="PS50112">
    <property type="entry name" value="PAS"/>
    <property type="match status" value="2"/>
</dbReference>
<evidence type="ECO:0000259" key="3">
    <source>
        <dbReference type="PROSITE" id="PS50113"/>
    </source>
</evidence>
<dbReference type="InterPro" id="IPR001610">
    <property type="entry name" value="PAC"/>
</dbReference>
<dbReference type="InterPro" id="IPR011495">
    <property type="entry name" value="Sig_transdc_His_kin_sub2_dim/P"/>
</dbReference>
<dbReference type="InterPro" id="IPR000700">
    <property type="entry name" value="PAS-assoc_C"/>
</dbReference>
<dbReference type="InterPro" id="IPR000014">
    <property type="entry name" value="PAS"/>
</dbReference>
<dbReference type="EMBL" id="JACIIZ010000003">
    <property type="protein sequence ID" value="MBB6250899.1"/>
    <property type="molecule type" value="Genomic_DNA"/>
</dbReference>
<feature type="domain" description="PAC" evidence="3">
    <location>
        <begin position="96"/>
        <end position="146"/>
    </location>
</feature>
<dbReference type="PANTHER" id="PTHR43065:SF23">
    <property type="entry name" value="SENSOR HISTIDINE KINASE PDTAS"/>
    <property type="match status" value="1"/>
</dbReference>
<dbReference type="SUPFAM" id="SSF55874">
    <property type="entry name" value="ATPase domain of HSP90 chaperone/DNA topoisomerase II/histidine kinase"/>
    <property type="match status" value="1"/>
</dbReference>
<feature type="domain" description="PAS" evidence="2">
    <location>
        <begin position="140"/>
        <end position="192"/>
    </location>
</feature>
<dbReference type="RefSeq" id="WP_184798901.1">
    <property type="nucleotide sequence ID" value="NZ_JACIIZ010000003.1"/>
</dbReference>
<dbReference type="AlphaFoldDB" id="A0A7X0AYG3"/>
<dbReference type="Gene3D" id="3.30.450.20">
    <property type="entry name" value="PAS domain"/>
    <property type="match status" value="2"/>
</dbReference>
<evidence type="ECO:0000256" key="1">
    <source>
        <dbReference type="SAM" id="MobiDB-lite"/>
    </source>
</evidence>
<dbReference type="InterPro" id="IPR035965">
    <property type="entry name" value="PAS-like_dom_sf"/>
</dbReference>
<organism evidence="4 5">
    <name type="scientific">Nitrospirillum iridis</name>
    <dbReference type="NCBI Taxonomy" id="765888"/>
    <lineage>
        <taxon>Bacteria</taxon>
        <taxon>Pseudomonadati</taxon>
        <taxon>Pseudomonadota</taxon>
        <taxon>Alphaproteobacteria</taxon>
        <taxon>Rhodospirillales</taxon>
        <taxon>Azospirillaceae</taxon>
        <taxon>Nitrospirillum</taxon>
    </lineage>
</organism>
<dbReference type="Pfam" id="PF13426">
    <property type="entry name" value="PAS_9"/>
    <property type="match status" value="2"/>
</dbReference>
<dbReference type="InterPro" id="IPR036890">
    <property type="entry name" value="HATPase_C_sf"/>
</dbReference>